<organism evidence="1">
    <name type="scientific">bioreactor metagenome</name>
    <dbReference type="NCBI Taxonomy" id="1076179"/>
    <lineage>
        <taxon>unclassified sequences</taxon>
        <taxon>metagenomes</taxon>
        <taxon>ecological metagenomes</taxon>
    </lineage>
</organism>
<comment type="caution">
    <text evidence="1">The sequence shown here is derived from an EMBL/GenBank/DDBJ whole genome shotgun (WGS) entry which is preliminary data.</text>
</comment>
<name>A0A645A764_9ZZZZ</name>
<sequence length="48" mass="5578">MLRCEICQKPLKECCDLFHEAEDENGNSVVICYECAEEHKIPFEDDNS</sequence>
<reference evidence="1" key="1">
    <citation type="submission" date="2019-08" db="EMBL/GenBank/DDBJ databases">
        <authorList>
            <person name="Kucharzyk K."/>
            <person name="Murdoch R.W."/>
            <person name="Higgins S."/>
            <person name="Loffler F."/>
        </authorList>
    </citation>
    <scope>NUCLEOTIDE SEQUENCE</scope>
</reference>
<accession>A0A645A764</accession>
<proteinExistence type="predicted"/>
<dbReference type="EMBL" id="VSSQ01012143">
    <property type="protein sequence ID" value="MPM48538.1"/>
    <property type="molecule type" value="Genomic_DNA"/>
</dbReference>
<evidence type="ECO:0000313" key="1">
    <source>
        <dbReference type="EMBL" id="MPM48538.1"/>
    </source>
</evidence>
<gene>
    <name evidence="1" type="ORF">SDC9_95263</name>
</gene>
<protein>
    <submittedName>
        <fullName evidence="1">Uncharacterized protein</fullName>
    </submittedName>
</protein>
<dbReference type="AlphaFoldDB" id="A0A645A764"/>